<evidence type="ECO:0000256" key="2">
    <source>
        <dbReference type="ARBA" id="ARBA00022670"/>
    </source>
</evidence>
<keyword evidence="2 6" id="KW-0645">Protease</keyword>
<feature type="domain" description="Peptidase S1" evidence="8">
    <location>
        <begin position="32"/>
        <end position="222"/>
    </location>
</feature>
<dbReference type="Gene3D" id="2.40.10.10">
    <property type="entry name" value="Trypsin-like serine proteases"/>
    <property type="match status" value="2"/>
</dbReference>
<keyword evidence="4 6" id="KW-0720">Serine protease</keyword>
<proteinExistence type="inferred from homology"/>
<dbReference type="InterPro" id="IPR050430">
    <property type="entry name" value="Peptidase_S1"/>
</dbReference>
<dbReference type="FunFam" id="2.40.10.10:FF:000073">
    <property type="entry name" value="Trypsin alpha"/>
    <property type="match status" value="1"/>
</dbReference>
<dbReference type="Proteomes" id="UP001168821">
    <property type="component" value="Unassembled WGS sequence"/>
</dbReference>
<protein>
    <recommendedName>
        <fullName evidence="8">Peptidase S1 domain-containing protein</fullName>
    </recommendedName>
</protein>
<dbReference type="EMBL" id="JALNTZ010000002">
    <property type="protein sequence ID" value="KAJ3660288.1"/>
    <property type="molecule type" value="Genomic_DNA"/>
</dbReference>
<dbReference type="AlphaFoldDB" id="A0AA38IRX3"/>
<dbReference type="InterPro" id="IPR009003">
    <property type="entry name" value="Peptidase_S1_PA"/>
</dbReference>
<dbReference type="SMART" id="SM00020">
    <property type="entry name" value="Tryp_SPc"/>
    <property type="match status" value="1"/>
</dbReference>
<dbReference type="SUPFAM" id="SSF50494">
    <property type="entry name" value="Trypsin-like serine proteases"/>
    <property type="match status" value="1"/>
</dbReference>
<dbReference type="PROSITE" id="PS00135">
    <property type="entry name" value="TRYPSIN_SER"/>
    <property type="match status" value="1"/>
</dbReference>
<dbReference type="PANTHER" id="PTHR24276:SF91">
    <property type="entry name" value="AT26814P-RELATED"/>
    <property type="match status" value="1"/>
</dbReference>
<dbReference type="GO" id="GO:0004252">
    <property type="term" value="F:serine-type endopeptidase activity"/>
    <property type="evidence" value="ECO:0007669"/>
    <property type="project" value="InterPro"/>
</dbReference>
<keyword evidence="3 6" id="KW-0378">Hydrolase</keyword>
<keyword evidence="7" id="KW-0732">Signal</keyword>
<comment type="caution">
    <text evidence="9">The sequence shown here is derived from an EMBL/GenBank/DDBJ whole genome shotgun (WGS) entry which is preliminary data.</text>
</comment>
<sequence length="223" mass="23293">MRSFILVALLVASAFTTPLFPPAKNLLPDGRIIGGANIDISEVPWQVSVQFYGAHICGGSILSQTWVITAAHCTDGITSRQLTIRAGTSTLESDGQEVNVARIYQHPDYDRDTIDWDISLLQLSALIDLNANALEIVLPQAGTTPAACKAAYGAGSITERMLCAGVSGGGQDACQGDSGGPLAVGFLLGGIVSWGYGCGRLGYPGVYGNVAAMRDYIKETAGL</sequence>
<dbReference type="PROSITE" id="PS50240">
    <property type="entry name" value="TRYPSIN_DOM"/>
    <property type="match status" value="1"/>
</dbReference>
<dbReference type="PRINTS" id="PR00722">
    <property type="entry name" value="CHYMOTRYPSIN"/>
</dbReference>
<dbReference type="GO" id="GO:0006508">
    <property type="term" value="P:proteolysis"/>
    <property type="evidence" value="ECO:0007669"/>
    <property type="project" value="UniProtKB-KW"/>
</dbReference>
<evidence type="ECO:0000256" key="7">
    <source>
        <dbReference type="SAM" id="SignalP"/>
    </source>
</evidence>
<dbReference type="InterPro" id="IPR033116">
    <property type="entry name" value="TRYPSIN_SER"/>
</dbReference>
<evidence type="ECO:0000313" key="9">
    <source>
        <dbReference type="EMBL" id="KAJ3660288.1"/>
    </source>
</evidence>
<feature type="chain" id="PRO_5041389653" description="Peptidase S1 domain-containing protein" evidence="7">
    <location>
        <begin position="17"/>
        <end position="223"/>
    </location>
</feature>
<comment type="similarity">
    <text evidence="1">Belongs to the peptidase S1 family.</text>
</comment>
<evidence type="ECO:0000256" key="3">
    <source>
        <dbReference type="ARBA" id="ARBA00022801"/>
    </source>
</evidence>
<dbReference type="InterPro" id="IPR043504">
    <property type="entry name" value="Peptidase_S1_PA_chymotrypsin"/>
</dbReference>
<dbReference type="InterPro" id="IPR001314">
    <property type="entry name" value="Peptidase_S1A"/>
</dbReference>
<evidence type="ECO:0000256" key="4">
    <source>
        <dbReference type="ARBA" id="ARBA00022825"/>
    </source>
</evidence>
<name>A0AA38IRX3_9CUCU</name>
<evidence type="ECO:0000256" key="5">
    <source>
        <dbReference type="ARBA" id="ARBA00023157"/>
    </source>
</evidence>
<feature type="signal peptide" evidence="7">
    <location>
        <begin position="1"/>
        <end position="16"/>
    </location>
</feature>
<evidence type="ECO:0000313" key="10">
    <source>
        <dbReference type="Proteomes" id="UP001168821"/>
    </source>
</evidence>
<gene>
    <name evidence="9" type="ORF">Zmor_004743</name>
</gene>
<dbReference type="PANTHER" id="PTHR24276">
    <property type="entry name" value="POLYSERASE-RELATED"/>
    <property type="match status" value="1"/>
</dbReference>
<dbReference type="PROSITE" id="PS00134">
    <property type="entry name" value="TRYPSIN_HIS"/>
    <property type="match status" value="1"/>
</dbReference>
<evidence type="ECO:0000256" key="1">
    <source>
        <dbReference type="ARBA" id="ARBA00007664"/>
    </source>
</evidence>
<dbReference type="InterPro" id="IPR018114">
    <property type="entry name" value="TRYPSIN_HIS"/>
</dbReference>
<organism evidence="9 10">
    <name type="scientific">Zophobas morio</name>
    <dbReference type="NCBI Taxonomy" id="2755281"/>
    <lineage>
        <taxon>Eukaryota</taxon>
        <taxon>Metazoa</taxon>
        <taxon>Ecdysozoa</taxon>
        <taxon>Arthropoda</taxon>
        <taxon>Hexapoda</taxon>
        <taxon>Insecta</taxon>
        <taxon>Pterygota</taxon>
        <taxon>Neoptera</taxon>
        <taxon>Endopterygota</taxon>
        <taxon>Coleoptera</taxon>
        <taxon>Polyphaga</taxon>
        <taxon>Cucujiformia</taxon>
        <taxon>Tenebrionidae</taxon>
        <taxon>Zophobas</taxon>
    </lineage>
</organism>
<keyword evidence="5" id="KW-1015">Disulfide bond</keyword>
<dbReference type="Pfam" id="PF00089">
    <property type="entry name" value="Trypsin"/>
    <property type="match status" value="2"/>
</dbReference>
<reference evidence="9" key="1">
    <citation type="journal article" date="2023" name="G3 (Bethesda)">
        <title>Whole genome assemblies of Zophobas morio and Tenebrio molitor.</title>
        <authorList>
            <person name="Kaur S."/>
            <person name="Stinson S.A."/>
            <person name="diCenzo G.C."/>
        </authorList>
    </citation>
    <scope>NUCLEOTIDE SEQUENCE</scope>
    <source>
        <strain evidence="9">QUZm001</strain>
    </source>
</reference>
<evidence type="ECO:0000256" key="6">
    <source>
        <dbReference type="RuleBase" id="RU363034"/>
    </source>
</evidence>
<dbReference type="InterPro" id="IPR001254">
    <property type="entry name" value="Trypsin_dom"/>
</dbReference>
<accession>A0AA38IRX3</accession>
<dbReference type="CDD" id="cd00190">
    <property type="entry name" value="Tryp_SPc"/>
    <property type="match status" value="1"/>
</dbReference>
<keyword evidence="10" id="KW-1185">Reference proteome</keyword>
<evidence type="ECO:0000259" key="8">
    <source>
        <dbReference type="PROSITE" id="PS50240"/>
    </source>
</evidence>